<evidence type="ECO:0000313" key="2">
    <source>
        <dbReference type="Proteomes" id="UP000830583"/>
    </source>
</evidence>
<gene>
    <name evidence="1" type="ORF">M0M57_04190</name>
</gene>
<evidence type="ECO:0008006" key="3">
    <source>
        <dbReference type="Google" id="ProtNLM"/>
    </source>
</evidence>
<keyword evidence="2" id="KW-1185">Reference proteome</keyword>
<dbReference type="PROSITE" id="PS51257">
    <property type="entry name" value="PROKAR_LIPOPROTEIN"/>
    <property type="match status" value="1"/>
</dbReference>
<protein>
    <recommendedName>
        <fullName evidence="3">YD repeat-containing protein</fullName>
    </recommendedName>
</protein>
<dbReference type="Proteomes" id="UP000830583">
    <property type="component" value="Chromosome"/>
</dbReference>
<dbReference type="EMBL" id="CP096205">
    <property type="protein sequence ID" value="UPQ80040.1"/>
    <property type="molecule type" value="Genomic_DNA"/>
</dbReference>
<accession>A0ABY4KI45</accession>
<name>A0ABY4KI45_9FLAO</name>
<reference evidence="1" key="1">
    <citation type="submission" date="2022-04" db="EMBL/GenBank/DDBJ databases">
        <title>Consumption of N2O by Flavobacterium azooxidireducens sp. nov. isolated from Decomposing Leaf Litter of Phragmites australis (Cav.).</title>
        <authorList>
            <person name="Behrendt U."/>
            <person name="Spanner T."/>
            <person name="Augustin J."/>
            <person name="Horn M.A."/>
            <person name="Kolb S."/>
            <person name="Ulrich A."/>
        </authorList>
    </citation>
    <scope>NUCLEOTIDE SEQUENCE</scope>
    <source>
        <strain evidence="1">IGB 4-14</strain>
    </source>
</reference>
<dbReference type="RefSeq" id="WP_248435669.1">
    <property type="nucleotide sequence ID" value="NZ_CP096205.1"/>
</dbReference>
<sequence>MKKLIVFVFASFLISCSSDDGFENANGSVDKKYVTKTTTTGNGDSNVSTVTYDTNKKVLTASDGEQIKYFTYRSDGSLEKISGGGDNLFTSEVISTIYDAYEIGDILQYDSNGNPTVLELYEDDYWSGERYVYTATISYDDKPFTFYHTLDAAGIIDVLNSTQLNFGMAPSSPEIIMAKLLLPVNNPYRAIIKDEDNVEIGRVEVSYNYGTDKYPISSTVVINDDGYVDQYSVLYEYLP</sequence>
<organism evidence="1 2">
    <name type="scientific">Flavobacterium azooxidireducens</name>
    <dbReference type="NCBI Taxonomy" id="1871076"/>
    <lineage>
        <taxon>Bacteria</taxon>
        <taxon>Pseudomonadati</taxon>
        <taxon>Bacteroidota</taxon>
        <taxon>Flavobacteriia</taxon>
        <taxon>Flavobacteriales</taxon>
        <taxon>Flavobacteriaceae</taxon>
        <taxon>Flavobacterium</taxon>
    </lineage>
</organism>
<evidence type="ECO:0000313" key="1">
    <source>
        <dbReference type="EMBL" id="UPQ80040.1"/>
    </source>
</evidence>
<proteinExistence type="predicted"/>